<dbReference type="OrthoDB" id="605328at2759"/>
<dbReference type="AlphaFoldDB" id="B9RWS6"/>
<feature type="domain" description="F-box" evidence="1">
    <location>
        <begin position="18"/>
        <end position="49"/>
    </location>
</feature>
<dbReference type="NCBIfam" id="TIGR01640">
    <property type="entry name" value="F_box_assoc_1"/>
    <property type="match status" value="1"/>
</dbReference>
<accession>B9RWS6</accession>
<feature type="domain" description="F-box protein At3g26010-like beta-propeller" evidence="2">
    <location>
        <begin position="98"/>
        <end position="315"/>
    </location>
</feature>
<evidence type="ECO:0000259" key="2">
    <source>
        <dbReference type="Pfam" id="PF24750"/>
    </source>
</evidence>
<dbReference type="InParanoid" id="B9RWS6"/>
<dbReference type="InterPro" id="IPR055290">
    <property type="entry name" value="At3g26010-like"/>
</dbReference>
<dbReference type="EMBL" id="EQ973823">
    <property type="protein sequence ID" value="EEF44328.1"/>
    <property type="molecule type" value="Genomic_DNA"/>
</dbReference>
<name>B9RWS6_RICCO</name>
<dbReference type="STRING" id="3988.B9RWS6"/>
<reference evidence="4" key="1">
    <citation type="journal article" date="2010" name="Nat. Biotechnol.">
        <title>Draft genome sequence of the oilseed species Ricinus communis.</title>
        <authorList>
            <person name="Chan A.P."/>
            <person name="Crabtree J."/>
            <person name="Zhao Q."/>
            <person name="Lorenzi H."/>
            <person name="Orvis J."/>
            <person name="Puiu D."/>
            <person name="Melake-Berhan A."/>
            <person name="Jones K.M."/>
            <person name="Redman J."/>
            <person name="Chen G."/>
            <person name="Cahoon E.B."/>
            <person name="Gedil M."/>
            <person name="Stanke M."/>
            <person name="Haas B.J."/>
            <person name="Wortman J.R."/>
            <person name="Fraser-Liggett C.M."/>
            <person name="Ravel J."/>
            <person name="Rabinowicz P.D."/>
        </authorList>
    </citation>
    <scope>NUCLEOTIDE SEQUENCE [LARGE SCALE GENOMIC DNA]</scope>
    <source>
        <strain evidence="4">cv. Hale</strain>
    </source>
</reference>
<evidence type="ECO:0008006" key="5">
    <source>
        <dbReference type="Google" id="ProtNLM"/>
    </source>
</evidence>
<gene>
    <name evidence="3" type="ORF">RCOM_1023970</name>
</gene>
<evidence type="ECO:0000313" key="4">
    <source>
        <dbReference type="Proteomes" id="UP000008311"/>
    </source>
</evidence>
<evidence type="ECO:0000313" key="3">
    <source>
        <dbReference type="EMBL" id="EEF44328.1"/>
    </source>
</evidence>
<organism evidence="3 4">
    <name type="scientific">Ricinus communis</name>
    <name type="common">Castor bean</name>
    <dbReference type="NCBI Taxonomy" id="3988"/>
    <lineage>
        <taxon>Eukaryota</taxon>
        <taxon>Viridiplantae</taxon>
        <taxon>Streptophyta</taxon>
        <taxon>Embryophyta</taxon>
        <taxon>Tracheophyta</taxon>
        <taxon>Spermatophyta</taxon>
        <taxon>Magnoliopsida</taxon>
        <taxon>eudicotyledons</taxon>
        <taxon>Gunneridae</taxon>
        <taxon>Pentapetalae</taxon>
        <taxon>rosids</taxon>
        <taxon>fabids</taxon>
        <taxon>Malpighiales</taxon>
        <taxon>Euphorbiaceae</taxon>
        <taxon>Acalyphoideae</taxon>
        <taxon>Acalypheae</taxon>
        <taxon>Ricinus</taxon>
    </lineage>
</organism>
<dbReference type="PANTHER" id="PTHR35546:SF25">
    <property type="entry name" value="F-BOX DOMAIN-CONTAINING PROTEIN"/>
    <property type="match status" value="1"/>
</dbReference>
<dbReference type="KEGG" id="rcu:8265688"/>
<dbReference type="InterPro" id="IPR056592">
    <property type="entry name" value="Beta-prop_At3g26010-like"/>
</dbReference>
<dbReference type="Pfam" id="PF24750">
    <property type="entry name" value="b-prop_At3g26010-like"/>
    <property type="match status" value="1"/>
</dbReference>
<dbReference type="FunCoup" id="B9RWS6">
    <property type="interactions" value="117"/>
</dbReference>
<dbReference type="OMA" id="WCTSHRI"/>
<evidence type="ECO:0000259" key="1">
    <source>
        <dbReference type="Pfam" id="PF00646"/>
    </source>
</evidence>
<dbReference type="Proteomes" id="UP000008311">
    <property type="component" value="Unassembled WGS sequence"/>
</dbReference>
<proteinExistence type="predicted"/>
<dbReference type="InterPro" id="IPR001810">
    <property type="entry name" value="F-box_dom"/>
</dbReference>
<dbReference type="InterPro" id="IPR017451">
    <property type="entry name" value="F-box-assoc_interact_dom"/>
</dbReference>
<dbReference type="PANTHER" id="PTHR35546">
    <property type="entry name" value="F-BOX PROTEIN INTERACTION DOMAIN PROTEIN-RELATED"/>
    <property type="match status" value="1"/>
</dbReference>
<keyword evidence="4" id="KW-1185">Reference proteome</keyword>
<protein>
    <recommendedName>
        <fullName evidence="5">F-box domain-containing protein</fullName>
    </recommendedName>
</protein>
<sequence length="379" mass="44558">MDSVENTSGVPHNVDDSDDIMLKILYKQPLESLARFKCVSKLWKRRIEEFCIPKILKAHEHVQLQVKSLRRRTMQHHVHYIDNRQVLYKNCSSMLQEDIFPRNLADCCNGLLLLRTMYNYVVCNPVTKQYALIPSDPQEWGIYDLINAALAFDPCISPHFRILSFQNPNHLLVFSSKSWKWKPLKLKFTYYSTTIKSVYFNQAIYKLYKELMVKFLIDDDDESDRVRIIKLPTTYNLEVKRCYGVSDGSLYYANVGYPDRTLEIWTLNGDIGDEQCEWMLKHRISCQTIGGDASLYSFHPCAFHPFSDNVIFLGCNGIGKYPNIYCYDFTKKTLEPHRKLFSIEEEEDFGEYLFYPLVYRINYFESLNRKSSPEPSFKS</sequence>
<dbReference type="Pfam" id="PF00646">
    <property type="entry name" value="F-box"/>
    <property type="match status" value="1"/>
</dbReference>